<dbReference type="PANTHER" id="PTHR30143">
    <property type="entry name" value="ACID HYDRATASE"/>
    <property type="match status" value="1"/>
</dbReference>
<gene>
    <name evidence="1" type="ORF">SAMN04489737_0784</name>
</gene>
<dbReference type="EMBL" id="LT629804">
    <property type="protein sequence ID" value="SDU79201.1"/>
    <property type="molecule type" value="Genomic_DNA"/>
</dbReference>
<evidence type="ECO:0000313" key="2">
    <source>
        <dbReference type="Proteomes" id="UP000214355"/>
    </source>
</evidence>
<keyword evidence="2" id="KW-1185">Reference proteome</keyword>
<dbReference type="InterPro" id="IPR036663">
    <property type="entry name" value="Fumarylacetoacetase_C_sf"/>
</dbReference>
<proteinExistence type="predicted"/>
<dbReference type="STRING" id="131112.SAMN04489737_0784"/>
<dbReference type="SUPFAM" id="SSF56529">
    <property type="entry name" value="FAH"/>
    <property type="match status" value="1"/>
</dbReference>
<evidence type="ECO:0000313" key="1">
    <source>
        <dbReference type="EMBL" id="SDU79201.1"/>
    </source>
</evidence>
<dbReference type="PANTHER" id="PTHR30143:SF0">
    <property type="entry name" value="2-KETO-4-PENTENOATE HYDRATASE"/>
    <property type="match status" value="1"/>
</dbReference>
<dbReference type="GO" id="GO:0008684">
    <property type="term" value="F:2-oxopent-4-enoate hydratase activity"/>
    <property type="evidence" value="ECO:0007669"/>
    <property type="project" value="TreeGrafter"/>
</dbReference>
<name>A0A1H2LF38_9ACTO</name>
<accession>A0A1H2LF38</accession>
<dbReference type="Gene3D" id="3.90.850.10">
    <property type="entry name" value="Fumarylacetoacetase-like, C-terminal domain"/>
    <property type="match status" value="1"/>
</dbReference>
<dbReference type="GO" id="GO:0005737">
    <property type="term" value="C:cytoplasm"/>
    <property type="evidence" value="ECO:0007669"/>
    <property type="project" value="TreeGrafter"/>
</dbReference>
<dbReference type="InterPro" id="IPR050772">
    <property type="entry name" value="Hydratase-Decarb/MhpD_sf"/>
</dbReference>
<dbReference type="OrthoDB" id="9792137at2"/>
<reference evidence="2" key="1">
    <citation type="submission" date="2016-10" db="EMBL/GenBank/DDBJ databases">
        <authorList>
            <person name="Varghese N."/>
            <person name="Submissions S."/>
        </authorList>
    </citation>
    <scope>NUCLEOTIDE SEQUENCE [LARGE SCALE GENOMIC DNA]</scope>
    <source>
        <strain evidence="2">DSM 10002</strain>
    </source>
</reference>
<dbReference type="Proteomes" id="UP000214355">
    <property type="component" value="Chromosome I"/>
</dbReference>
<sequence length="260" mass="28651">MDRSLATEIARKLSKAQHTRELLPRISEQLPHATIDDAYEIQAAWVEEQLDAGRRLVGRKIGLTARSAQDSRGITEPAFGTIFQDMIYENSALIDFDIFNKPRVEVELAFILKDKLEGPQVTIYDVLRATEFVTPAIEILSSRVSGPGRTVVDSVADNSYFGAMILGGQPLRPEDIDMRWISALLYKNEVIEETGVAAGVMNHPAHGVAWLANTLASTDQFLDAGEIILAGSFTRAMPVERGDVILSDYGRMGTISARFV</sequence>
<protein>
    <submittedName>
        <fullName evidence="1">2-oxo-hept-3-ene-1,7-dioate hydratase</fullName>
    </submittedName>
</protein>
<organism evidence="1 2">
    <name type="scientific">Arcanobacterium phocae</name>
    <dbReference type="NCBI Taxonomy" id="131112"/>
    <lineage>
        <taxon>Bacteria</taxon>
        <taxon>Bacillati</taxon>
        <taxon>Actinomycetota</taxon>
        <taxon>Actinomycetes</taxon>
        <taxon>Actinomycetales</taxon>
        <taxon>Actinomycetaceae</taxon>
        <taxon>Arcanobacterium</taxon>
    </lineage>
</organism>
<dbReference type="AlphaFoldDB" id="A0A1H2LF38"/>